<evidence type="ECO:0000259" key="3">
    <source>
        <dbReference type="PROSITE" id="PS51123"/>
    </source>
</evidence>
<dbReference type="InterPro" id="IPR036737">
    <property type="entry name" value="OmpA-like_sf"/>
</dbReference>
<keyword evidence="5" id="KW-1185">Reference proteome</keyword>
<dbReference type="PROSITE" id="PS51123">
    <property type="entry name" value="OMPA_2"/>
    <property type="match status" value="1"/>
</dbReference>
<organism evidence="4 5">
    <name type="scientific">Hymenobacter tibetensis</name>
    <dbReference type="NCBI Taxonomy" id="497967"/>
    <lineage>
        <taxon>Bacteria</taxon>
        <taxon>Pseudomonadati</taxon>
        <taxon>Bacteroidota</taxon>
        <taxon>Cytophagia</taxon>
        <taxon>Cytophagales</taxon>
        <taxon>Hymenobacteraceae</taxon>
        <taxon>Hymenobacter</taxon>
    </lineage>
</organism>
<proteinExistence type="predicted"/>
<feature type="region of interest" description="Disordered" evidence="2">
    <location>
        <begin position="172"/>
        <end position="193"/>
    </location>
</feature>
<dbReference type="CDD" id="cd07185">
    <property type="entry name" value="OmpA_C-like"/>
    <property type="match status" value="1"/>
</dbReference>
<dbReference type="Gene3D" id="3.30.1330.60">
    <property type="entry name" value="OmpA-like domain"/>
    <property type="match status" value="1"/>
</dbReference>
<accession>A0ABY4D2U4</accession>
<sequence>MALKREETVLEVVSTCIRAEHLNQLSAVVGQSPAVVGPALAQLLPLVVRTLAERTSRPHGVEFLWELTQQAQTNQVLSQLNALNIASQEGRGVLLLQGLLPDSYETTIARLAIKAGVPLAAYAPLVEVAVAAVLGTLGKYTTQHHLQPTELADWLQSEIAVAGSMHASQPQRSAAASLSAMPRHSGSGNAAPAPTFATRAGQWQEVGGGSIFTPQQAAPARLKGMQRWGWPLLLLLGLALGYGFFRWTEIPTPVASTEPSVPVTYTSAKTQPASVAPTTPASVPADGVPAGHYDSATDTYIYHTGQPLIITLSNGTTLEVGSNSTEYQLYRFLADPEQQVDSLNSAAGWINVDRVYFNSGQSTLTTRSTQQLRNLAAILRTFPRAQLLFGGHTDGSGDGLKNLYLSDARAQAAMRALAGQGISPRRLQAIGYGEATPVAANSGPVGRALNRRLRLKVVNKLGPLLPEPTVVQRNSAPLVAPVAGPVTEPASPTSSPRPVATQAVEVPALAEQTAQSPTTAEPAAEQEATGDSRYRVAVRTAYLFDAPTQVQPTKKYLRKGDILYGEDERNGLVKTSFRNPDGAVTTGWLKLQELQKLSETTTAAAPVRNAPKAARLAATTAPTGFNKSASTVPAVGARAKANPNGSVTAVVRVAKSYFFNSPNLSQPETRKAHCVRGDKVQLVKDGGDAVYVTFTNWEKVTTAGWMRKDALDYN</sequence>
<dbReference type="Pfam" id="PF06078">
    <property type="entry name" value="DUF937"/>
    <property type="match status" value="1"/>
</dbReference>
<dbReference type="PANTHER" id="PTHR30329">
    <property type="entry name" value="STATOR ELEMENT OF FLAGELLAR MOTOR COMPLEX"/>
    <property type="match status" value="1"/>
</dbReference>
<reference evidence="4 5" key="1">
    <citation type="submission" date="2022-03" db="EMBL/GenBank/DDBJ databases">
        <title>Hymenobactersp. isolated from the air.</title>
        <authorList>
            <person name="Won M."/>
            <person name="Kwon S.-W."/>
        </authorList>
    </citation>
    <scope>NUCLEOTIDE SEQUENCE [LARGE SCALE GENOMIC DNA]</scope>
    <source>
        <strain evidence="4 5">KACC 21982</strain>
    </source>
</reference>
<name>A0ABY4D2U4_9BACT</name>
<evidence type="ECO:0000256" key="1">
    <source>
        <dbReference type="PROSITE-ProRule" id="PRU00473"/>
    </source>
</evidence>
<protein>
    <submittedName>
        <fullName evidence="4">OmpA family protein</fullName>
    </submittedName>
</protein>
<gene>
    <name evidence="4" type="ORF">MTX78_08005</name>
</gene>
<dbReference type="InterPro" id="IPR009282">
    <property type="entry name" value="DUF937"/>
</dbReference>
<dbReference type="SUPFAM" id="SSF103088">
    <property type="entry name" value="OmpA-like"/>
    <property type="match status" value="1"/>
</dbReference>
<evidence type="ECO:0000313" key="5">
    <source>
        <dbReference type="Proteomes" id="UP000831113"/>
    </source>
</evidence>
<feature type="domain" description="OmpA-like" evidence="3">
    <location>
        <begin position="344"/>
        <end position="461"/>
    </location>
</feature>
<evidence type="ECO:0000313" key="4">
    <source>
        <dbReference type="EMBL" id="UOG76532.1"/>
    </source>
</evidence>
<dbReference type="PANTHER" id="PTHR30329:SF21">
    <property type="entry name" value="LIPOPROTEIN YIAD-RELATED"/>
    <property type="match status" value="1"/>
</dbReference>
<dbReference type="EMBL" id="CP094669">
    <property type="protein sequence ID" value="UOG76532.1"/>
    <property type="molecule type" value="Genomic_DNA"/>
</dbReference>
<feature type="region of interest" description="Disordered" evidence="2">
    <location>
        <begin position="510"/>
        <end position="531"/>
    </location>
</feature>
<feature type="compositionally biased region" description="Low complexity" evidence="2">
    <location>
        <begin position="517"/>
        <end position="529"/>
    </location>
</feature>
<dbReference type="InterPro" id="IPR006665">
    <property type="entry name" value="OmpA-like"/>
</dbReference>
<dbReference type="RefSeq" id="WP_243801519.1">
    <property type="nucleotide sequence ID" value="NZ_CP094669.1"/>
</dbReference>
<dbReference type="Proteomes" id="UP000831113">
    <property type="component" value="Chromosome"/>
</dbReference>
<keyword evidence="1" id="KW-0472">Membrane</keyword>
<evidence type="ECO:0000256" key="2">
    <source>
        <dbReference type="SAM" id="MobiDB-lite"/>
    </source>
</evidence>
<dbReference type="InterPro" id="IPR050330">
    <property type="entry name" value="Bact_OuterMem_StrucFunc"/>
</dbReference>
<dbReference type="Pfam" id="PF00691">
    <property type="entry name" value="OmpA"/>
    <property type="match status" value="1"/>
</dbReference>